<dbReference type="OrthoDB" id="8440449at2759"/>
<dbReference type="FunFam" id="2.40.10.10:FF:000068">
    <property type="entry name" value="transmembrane protease serine 2"/>
    <property type="match status" value="2"/>
</dbReference>
<name>A0A9X6NBK0_HYPEX</name>
<keyword evidence="1" id="KW-1015">Disulfide bond</keyword>
<comment type="caution">
    <text evidence="5">The sequence shown here is derived from an EMBL/GenBank/DDBJ whole genome shotgun (WGS) entry which is preliminary data.</text>
</comment>
<reference evidence="6" key="1">
    <citation type="submission" date="2017-01" db="EMBL/GenBank/DDBJ databases">
        <title>Comparative genomics of anhydrobiosis in the tardigrade Hypsibius dujardini.</title>
        <authorList>
            <person name="Yoshida Y."/>
            <person name="Koutsovoulos G."/>
            <person name="Laetsch D."/>
            <person name="Stevens L."/>
            <person name="Kumar S."/>
            <person name="Horikawa D."/>
            <person name="Ishino K."/>
            <person name="Komine S."/>
            <person name="Tomita M."/>
            <person name="Blaxter M."/>
            <person name="Arakawa K."/>
        </authorList>
    </citation>
    <scope>NUCLEOTIDE SEQUENCE [LARGE SCALE GENOMIC DNA]</scope>
    <source>
        <strain evidence="6">Z151</strain>
    </source>
</reference>
<dbReference type="InterPro" id="IPR018114">
    <property type="entry name" value="TRYPSIN_HIS"/>
</dbReference>
<gene>
    <name evidence="5" type="ORF">BV898_15451</name>
</gene>
<dbReference type="PROSITE" id="PS00134">
    <property type="entry name" value="TRYPSIN_HIS"/>
    <property type="match status" value="2"/>
</dbReference>
<dbReference type="InterPro" id="IPR001254">
    <property type="entry name" value="Trypsin_dom"/>
</dbReference>
<dbReference type="InterPro" id="IPR001314">
    <property type="entry name" value="Peptidase_S1A"/>
</dbReference>
<dbReference type="InterPro" id="IPR033116">
    <property type="entry name" value="TRYPSIN_SER"/>
</dbReference>
<evidence type="ECO:0000313" key="6">
    <source>
        <dbReference type="Proteomes" id="UP000192578"/>
    </source>
</evidence>
<feature type="chain" id="PRO_5040889763" evidence="3">
    <location>
        <begin position="24"/>
        <end position="586"/>
    </location>
</feature>
<dbReference type="PANTHER" id="PTHR24252">
    <property type="entry name" value="ACROSIN-RELATED"/>
    <property type="match status" value="1"/>
</dbReference>
<feature type="domain" description="Peptidase S1" evidence="4">
    <location>
        <begin position="331"/>
        <end position="586"/>
    </location>
</feature>
<dbReference type="Proteomes" id="UP000192578">
    <property type="component" value="Unassembled WGS sequence"/>
</dbReference>
<evidence type="ECO:0000256" key="3">
    <source>
        <dbReference type="SAM" id="SignalP"/>
    </source>
</evidence>
<organism evidence="5 6">
    <name type="scientific">Hypsibius exemplaris</name>
    <name type="common">Freshwater tardigrade</name>
    <dbReference type="NCBI Taxonomy" id="2072580"/>
    <lineage>
        <taxon>Eukaryota</taxon>
        <taxon>Metazoa</taxon>
        <taxon>Ecdysozoa</taxon>
        <taxon>Tardigrada</taxon>
        <taxon>Eutardigrada</taxon>
        <taxon>Parachela</taxon>
        <taxon>Hypsibioidea</taxon>
        <taxon>Hypsibiidae</taxon>
        <taxon>Hypsibius</taxon>
    </lineage>
</organism>
<accession>A0A9X6NBK0</accession>
<keyword evidence="6" id="KW-1185">Reference proteome</keyword>
<keyword evidence="2" id="KW-0720">Serine protease</keyword>
<dbReference type="PRINTS" id="PR00722">
    <property type="entry name" value="CHYMOTRYPSIN"/>
</dbReference>
<dbReference type="Pfam" id="PF00089">
    <property type="entry name" value="Trypsin"/>
    <property type="match status" value="2"/>
</dbReference>
<sequence>MNKVHRCFVSIVLLMMYGRIIEGQEETDELEQEDAETLENLFAQLEPILLNQTQRRRPDPAIVGGRTVLPHEFPFMVSLQKDGSHFCGGVLLSAKHVLTAAHCLVDASGYQMQADEITVGVGLHNRTTNQPASLFAVRFMNTHANYRGWSTIYEHDIAMLTLREQIPRSMSGTLASRIVLPSSKRINPTPGSILLAAGWGQTKSGARGYGKAAEQLQAANMTVISLPECRQRLEDAHMPITKMCVDNTVTTTCQGDSGGPLFKKLSNGWYQLVGITSYGVQKCSQKGKASVFTRISQYLGILVNVLVCGWIGDHVDCVSLAECTPPPVQFMIGGSHIGNLNWIVSLQYPDKNGTLKHFCGGSILTNQLILTAAHCMFYPESNIRLNESLIAVKKSRNTLHDDEEPARVDYTVIHEDWDSHSLQNDIAILRFARAIALNDDQKVIALPAAPFDIGPETSAMAAGWGFTTRYVKMPGGPDRDLATLPRQLMQGPVDVVSLEACRSSWSSDFSVTSNMFCINSTITDICKGDSGGPVFQECWDSRTRTPMNRIIGVISASSIGCGAPGGASILPACRNIFHSSTASLRD</sequence>
<dbReference type="SMART" id="SM00020">
    <property type="entry name" value="Tryp_SPc"/>
    <property type="match status" value="2"/>
</dbReference>
<feature type="signal peptide" evidence="3">
    <location>
        <begin position="1"/>
        <end position="23"/>
    </location>
</feature>
<evidence type="ECO:0000256" key="1">
    <source>
        <dbReference type="ARBA" id="ARBA00023157"/>
    </source>
</evidence>
<dbReference type="PROSITE" id="PS50240">
    <property type="entry name" value="TRYPSIN_DOM"/>
    <property type="match status" value="2"/>
</dbReference>
<dbReference type="PROSITE" id="PS00135">
    <property type="entry name" value="TRYPSIN_SER"/>
    <property type="match status" value="2"/>
</dbReference>
<dbReference type="GO" id="GO:0004252">
    <property type="term" value="F:serine-type endopeptidase activity"/>
    <property type="evidence" value="ECO:0007669"/>
    <property type="project" value="InterPro"/>
</dbReference>
<dbReference type="PANTHER" id="PTHR24252:SF7">
    <property type="entry name" value="HYALIN"/>
    <property type="match status" value="1"/>
</dbReference>
<dbReference type="GO" id="GO:0006508">
    <property type="term" value="P:proteolysis"/>
    <property type="evidence" value="ECO:0007669"/>
    <property type="project" value="UniProtKB-KW"/>
</dbReference>
<dbReference type="SUPFAM" id="SSF50494">
    <property type="entry name" value="Trypsin-like serine proteases"/>
    <property type="match status" value="2"/>
</dbReference>
<dbReference type="EMBL" id="MTYJ01000209">
    <property type="protein sequence ID" value="OWA50950.1"/>
    <property type="molecule type" value="Genomic_DNA"/>
</dbReference>
<protein>
    <submittedName>
        <fullName evidence="5">Ovochymase-2</fullName>
    </submittedName>
</protein>
<keyword evidence="2" id="KW-0645">Protease</keyword>
<dbReference type="InterPro" id="IPR043504">
    <property type="entry name" value="Peptidase_S1_PA_chymotrypsin"/>
</dbReference>
<keyword evidence="3" id="KW-0732">Signal</keyword>
<evidence type="ECO:0000259" key="4">
    <source>
        <dbReference type="PROSITE" id="PS50240"/>
    </source>
</evidence>
<dbReference type="AlphaFoldDB" id="A0A9X6NBK0"/>
<keyword evidence="2" id="KW-0378">Hydrolase</keyword>
<dbReference type="Gene3D" id="2.40.10.10">
    <property type="entry name" value="Trypsin-like serine proteases"/>
    <property type="match status" value="2"/>
</dbReference>
<dbReference type="CDD" id="cd00190">
    <property type="entry name" value="Tryp_SPc"/>
    <property type="match status" value="2"/>
</dbReference>
<evidence type="ECO:0000256" key="2">
    <source>
        <dbReference type="RuleBase" id="RU363034"/>
    </source>
</evidence>
<dbReference type="InterPro" id="IPR009003">
    <property type="entry name" value="Peptidase_S1_PA"/>
</dbReference>
<proteinExistence type="predicted"/>
<feature type="domain" description="Peptidase S1" evidence="4">
    <location>
        <begin position="62"/>
        <end position="316"/>
    </location>
</feature>
<evidence type="ECO:0000313" key="5">
    <source>
        <dbReference type="EMBL" id="OWA50950.1"/>
    </source>
</evidence>